<feature type="transmembrane region" description="Helical" evidence="11">
    <location>
        <begin position="61"/>
        <end position="79"/>
    </location>
</feature>
<feature type="region of interest" description="Disordered" evidence="10">
    <location>
        <begin position="506"/>
        <end position="530"/>
    </location>
</feature>
<evidence type="ECO:0000256" key="7">
    <source>
        <dbReference type="ARBA" id="ARBA00022989"/>
    </source>
</evidence>
<evidence type="ECO:0000256" key="9">
    <source>
        <dbReference type="ARBA" id="ARBA00023136"/>
    </source>
</evidence>
<dbReference type="AlphaFoldDB" id="A0A409XAZ7"/>
<evidence type="ECO:0000256" key="11">
    <source>
        <dbReference type="SAM" id="Phobius"/>
    </source>
</evidence>
<dbReference type="GO" id="GO:0016758">
    <property type="term" value="F:hexosyltransferase activity"/>
    <property type="evidence" value="ECO:0007669"/>
    <property type="project" value="InterPro"/>
</dbReference>
<keyword evidence="8" id="KW-0333">Golgi apparatus</keyword>
<keyword evidence="13" id="KW-1185">Reference proteome</keyword>
<comment type="caution">
    <text evidence="12">The sequence shown here is derived from an EMBL/GenBank/DDBJ whole genome shotgun (WGS) entry which is preliminary data.</text>
</comment>
<feature type="compositionally biased region" description="Pro residues" evidence="10">
    <location>
        <begin position="516"/>
        <end position="525"/>
    </location>
</feature>
<dbReference type="PANTHER" id="PTHR11214">
    <property type="entry name" value="BETA-1,3-N-ACETYLGLUCOSAMINYLTRANSFERASE"/>
    <property type="match status" value="1"/>
</dbReference>
<keyword evidence="7 11" id="KW-1133">Transmembrane helix</keyword>
<reference evidence="12 13" key="1">
    <citation type="journal article" date="2018" name="Evol. Lett.">
        <title>Horizontal gene cluster transfer increased hallucinogenic mushroom diversity.</title>
        <authorList>
            <person name="Reynolds H.T."/>
            <person name="Vijayakumar V."/>
            <person name="Gluck-Thaler E."/>
            <person name="Korotkin H.B."/>
            <person name="Matheny P.B."/>
            <person name="Slot J.C."/>
        </authorList>
    </citation>
    <scope>NUCLEOTIDE SEQUENCE [LARGE SCALE GENOMIC DNA]</scope>
    <source>
        <strain evidence="12 13">2631</strain>
    </source>
</reference>
<evidence type="ECO:0000256" key="8">
    <source>
        <dbReference type="ARBA" id="ARBA00023034"/>
    </source>
</evidence>
<evidence type="ECO:0000313" key="12">
    <source>
        <dbReference type="EMBL" id="PPQ87900.1"/>
    </source>
</evidence>
<dbReference type="GO" id="GO:0000139">
    <property type="term" value="C:Golgi membrane"/>
    <property type="evidence" value="ECO:0007669"/>
    <property type="project" value="UniProtKB-SubCell"/>
</dbReference>
<evidence type="ECO:0000256" key="10">
    <source>
        <dbReference type="SAM" id="MobiDB-lite"/>
    </source>
</evidence>
<name>A0A409XAZ7_PSICY</name>
<keyword evidence="6" id="KW-0735">Signal-anchor</keyword>
<keyword evidence="9 11" id="KW-0472">Membrane</keyword>
<evidence type="ECO:0000313" key="13">
    <source>
        <dbReference type="Proteomes" id="UP000283269"/>
    </source>
</evidence>
<dbReference type="Gene3D" id="3.90.550.50">
    <property type="match status" value="2"/>
</dbReference>
<dbReference type="Proteomes" id="UP000283269">
    <property type="component" value="Unassembled WGS sequence"/>
</dbReference>
<keyword evidence="3" id="KW-0328">Glycosyltransferase</keyword>
<evidence type="ECO:0008006" key="14">
    <source>
        <dbReference type="Google" id="ProtNLM"/>
    </source>
</evidence>
<dbReference type="Pfam" id="PF01762">
    <property type="entry name" value="Galactosyl_T"/>
    <property type="match status" value="2"/>
</dbReference>
<organism evidence="12 13">
    <name type="scientific">Psilocybe cyanescens</name>
    <dbReference type="NCBI Taxonomy" id="93625"/>
    <lineage>
        <taxon>Eukaryota</taxon>
        <taxon>Fungi</taxon>
        <taxon>Dikarya</taxon>
        <taxon>Basidiomycota</taxon>
        <taxon>Agaricomycotina</taxon>
        <taxon>Agaricomycetes</taxon>
        <taxon>Agaricomycetidae</taxon>
        <taxon>Agaricales</taxon>
        <taxon>Agaricineae</taxon>
        <taxon>Strophariaceae</taxon>
        <taxon>Psilocybe</taxon>
    </lineage>
</organism>
<evidence type="ECO:0000256" key="1">
    <source>
        <dbReference type="ARBA" id="ARBA00004323"/>
    </source>
</evidence>
<dbReference type="InParanoid" id="A0A409XAZ7"/>
<evidence type="ECO:0000256" key="5">
    <source>
        <dbReference type="ARBA" id="ARBA00022692"/>
    </source>
</evidence>
<dbReference type="EMBL" id="NHYD01002186">
    <property type="protein sequence ID" value="PPQ87900.1"/>
    <property type="molecule type" value="Genomic_DNA"/>
</dbReference>
<evidence type="ECO:0000256" key="4">
    <source>
        <dbReference type="ARBA" id="ARBA00022679"/>
    </source>
</evidence>
<proteinExistence type="inferred from homology"/>
<accession>A0A409XAZ7</accession>
<keyword evidence="4" id="KW-0808">Transferase</keyword>
<evidence type="ECO:0000256" key="6">
    <source>
        <dbReference type="ARBA" id="ARBA00022968"/>
    </source>
</evidence>
<dbReference type="STRING" id="93625.A0A409XAZ7"/>
<dbReference type="InterPro" id="IPR002659">
    <property type="entry name" value="Glyco_trans_31"/>
</dbReference>
<evidence type="ECO:0000256" key="3">
    <source>
        <dbReference type="ARBA" id="ARBA00022676"/>
    </source>
</evidence>
<protein>
    <recommendedName>
        <fullName evidence="14">Hexosyltransferase</fullName>
    </recommendedName>
</protein>
<dbReference type="OrthoDB" id="2988826at2759"/>
<comment type="similarity">
    <text evidence="2">Belongs to the glycosyltransferase 31 family.</text>
</comment>
<keyword evidence="5 11" id="KW-0812">Transmembrane</keyword>
<gene>
    <name evidence="12" type="ORF">CVT25_001242</name>
</gene>
<evidence type="ECO:0000256" key="2">
    <source>
        <dbReference type="ARBA" id="ARBA00008661"/>
    </source>
</evidence>
<sequence length="868" mass="99340">MYPSTRNGNFGQYDALPTERPLRNDGSSSQFYNPPPPSSFRTQLGLSTILKRRRRYKSTSIALFVIIFVLLGLILNNLLKSWLDDPVRWSPGDFVFTDPSYPRPAYLDKSLSTPLRIRLAIMSRVDEFERRQVSRDAVLSGIPSGEVQIEYKFFVGRTPRSYGSVKGWYSWVRLGVERWVYGDVVVLQELNDVPQRLSEKRYMALQWTASVPHHKYDYSMTMDSDTFCRFRTLARRLRHEFSELRPLEQPILIGRMGGHLVYLKNTVPDGNINDEDEDFVMKGPWYSYPLGIGYMLSSNITETIFTADPPLPHHINYPSDDVMIGAWVAGLKLFHDPTILFETTLEHSPPPQHRVYPEPYFPYAVDTKVIDDKIGWHDFKNRGANEGPIGWETACVHRMSPKEMRAFREMEEIRQEWDNSYHTMYPPGGRTDAGQTAYSPLPTDVEAAGFDINDTFDSSPTLKQRLAHITKNPLFRPIVISFSVLLTIALFKAFFSGQPSTAAVTPPSLAIETPDPRPTLVPNPPQTKEKDMSMWRPDAFAFASTPRPAYLDKPLPKPLVIRLAIIARVDGFERRQAMREAVLAGVKADDVRIDYRFFVGRAKDGVEGLNTKLRLVKENHLYNDVVVLDQFRDVPERLSEKRFEAIKWTNSIPHDQYDYSMTIDSDSFCRFSALARRLQHTHPDLTPREQPIMVGRMGKHQVYFQNTIADGNENDSDEDYFIAGPWYKYPIGIGYMLSSNVTQTILSIDPPVAHHINYPSDDVMIGSWIGGLRYLPDPTAVFNTTERSSAPPSPAHLPVHPKPLLPYIVNTTVVDDKEGWHDVREESTKDTERPIGWDSVCIHRMKVEQMRSLRGMEEIKGEWDAVLD</sequence>
<comment type="subcellular location">
    <subcellularLocation>
        <location evidence="1">Golgi apparatus membrane</location>
        <topology evidence="1">Single-pass type II membrane protein</topology>
    </subcellularLocation>
</comment>